<keyword evidence="8" id="KW-0051">Antiviral defense</keyword>
<keyword evidence="6" id="KW-0378">Hydrolase</keyword>
<comment type="cofactor">
    <cofactor evidence="1">
        <name>Mg(2+)</name>
        <dbReference type="ChEBI" id="CHEBI:18420"/>
    </cofactor>
</comment>
<protein>
    <submittedName>
        <fullName evidence="9">CRISPR-associated endonuclease Cas2</fullName>
    </submittedName>
</protein>
<keyword evidence="7" id="KW-0460">Magnesium</keyword>
<dbReference type="Proteomes" id="UP001596500">
    <property type="component" value="Unassembled WGS sequence"/>
</dbReference>
<organism evidence="9 10">
    <name type="scientific">Laceyella putida</name>
    <dbReference type="NCBI Taxonomy" id="110101"/>
    <lineage>
        <taxon>Bacteria</taxon>
        <taxon>Bacillati</taxon>
        <taxon>Bacillota</taxon>
        <taxon>Bacilli</taxon>
        <taxon>Bacillales</taxon>
        <taxon>Thermoactinomycetaceae</taxon>
        <taxon>Laceyella</taxon>
    </lineage>
</organism>
<evidence type="ECO:0000256" key="4">
    <source>
        <dbReference type="ARBA" id="ARBA00022723"/>
    </source>
</evidence>
<gene>
    <name evidence="9" type="primary">cas2</name>
    <name evidence="9" type="ORF">ACFQNG_20460</name>
</gene>
<sequence length="83" mass="9866">MYDVNVKRVAKVKKIFEKYLFHIQNSTFEGMISEKKLNELQYQLKQVIQPQEDQVIFFIMSSSKLMRKQVLGLPSSYDIDTIF</sequence>
<comment type="similarity">
    <text evidence="2">Belongs to the CRISPR-associated endoribonuclease Cas2 protein family.</text>
</comment>
<dbReference type="RefSeq" id="WP_379867766.1">
    <property type="nucleotide sequence ID" value="NZ_JBHTBW010000087.1"/>
</dbReference>
<dbReference type="Pfam" id="PF09827">
    <property type="entry name" value="CRISPR_Cas2"/>
    <property type="match status" value="1"/>
</dbReference>
<dbReference type="InterPro" id="IPR021127">
    <property type="entry name" value="CRISPR_associated_Cas2"/>
</dbReference>
<comment type="caution">
    <text evidence="9">The sequence shown here is derived from an EMBL/GenBank/DDBJ whole genome shotgun (WGS) entry which is preliminary data.</text>
</comment>
<evidence type="ECO:0000256" key="6">
    <source>
        <dbReference type="ARBA" id="ARBA00022801"/>
    </source>
</evidence>
<evidence type="ECO:0000313" key="10">
    <source>
        <dbReference type="Proteomes" id="UP001596500"/>
    </source>
</evidence>
<keyword evidence="10" id="KW-1185">Reference proteome</keyword>
<proteinExistence type="inferred from homology"/>
<dbReference type="SUPFAM" id="SSF143430">
    <property type="entry name" value="TTP0101/SSO1404-like"/>
    <property type="match status" value="1"/>
</dbReference>
<dbReference type="GO" id="GO:0004519">
    <property type="term" value="F:endonuclease activity"/>
    <property type="evidence" value="ECO:0007669"/>
    <property type="project" value="UniProtKB-KW"/>
</dbReference>
<evidence type="ECO:0000256" key="3">
    <source>
        <dbReference type="ARBA" id="ARBA00022722"/>
    </source>
</evidence>
<keyword evidence="5 9" id="KW-0255">Endonuclease</keyword>
<dbReference type="PANTHER" id="PTHR34405">
    <property type="entry name" value="CRISPR-ASSOCIATED ENDORIBONUCLEASE CAS2"/>
    <property type="match status" value="1"/>
</dbReference>
<evidence type="ECO:0000256" key="7">
    <source>
        <dbReference type="ARBA" id="ARBA00022842"/>
    </source>
</evidence>
<evidence type="ECO:0000256" key="8">
    <source>
        <dbReference type="ARBA" id="ARBA00023118"/>
    </source>
</evidence>
<dbReference type="Gene3D" id="3.30.70.240">
    <property type="match status" value="1"/>
</dbReference>
<dbReference type="EMBL" id="JBHTBW010000087">
    <property type="protein sequence ID" value="MFC7443434.1"/>
    <property type="molecule type" value="Genomic_DNA"/>
</dbReference>
<evidence type="ECO:0000256" key="2">
    <source>
        <dbReference type="ARBA" id="ARBA00009959"/>
    </source>
</evidence>
<keyword evidence="4" id="KW-0479">Metal-binding</keyword>
<dbReference type="NCBIfam" id="TIGR01573">
    <property type="entry name" value="cas2"/>
    <property type="match status" value="1"/>
</dbReference>
<reference evidence="10" key="1">
    <citation type="journal article" date="2019" name="Int. J. Syst. Evol. Microbiol.">
        <title>The Global Catalogue of Microorganisms (GCM) 10K type strain sequencing project: providing services to taxonomists for standard genome sequencing and annotation.</title>
        <authorList>
            <consortium name="The Broad Institute Genomics Platform"/>
            <consortium name="The Broad Institute Genome Sequencing Center for Infectious Disease"/>
            <person name="Wu L."/>
            <person name="Ma J."/>
        </authorList>
    </citation>
    <scope>NUCLEOTIDE SEQUENCE [LARGE SCALE GENOMIC DNA]</scope>
    <source>
        <strain evidence="10">CGMCC 1.12942</strain>
    </source>
</reference>
<name>A0ABW2RQU5_9BACL</name>
<evidence type="ECO:0000256" key="5">
    <source>
        <dbReference type="ARBA" id="ARBA00022759"/>
    </source>
</evidence>
<dbReference type="InterPro" id="IPR019199">
    <property type="entry name" value="Virulence_VapD/CRISPR_Cas2"/>
</dbReference>
<evidence type="ECO:0000256" key="1">
    <source>
        <dbReference type="ARBA" id="ARBA00001946"/>
    </source>
</evidence>
<accession>A0ABW2RQU5</accession>
<keyword evidence="3" id="KW-0540">Nuclease</keyword>
<evidence type="ECO:0000313" key="9">
    <source>
        <dbReference type="EMBL" id="MFC7443434.1"/>
    </source>
</evidence>
<dbReference type="CDD" id="cd09725">
    <property type="entry name" value="Cas2_I_II_III"/>
    <property type="match status" value="1"/>
</dbReference>